<dbReference type="SUPFAM" id="SSF54001">
    <property type="entry name" value="Cysteine proteinases"/>
    <property type="match status" value="1"/>
</dbReference>
<name>A0ABY6CG44_9HYPH</name>
<dbReference type="Pfam" id="PF00797">
    <property type="entry name" value="Acetyltransf_2"/>
    <property type="match status" value="1"/>
</dbReference>
<dbReference type="InterPro" id="IPR038765">
    <property type="entry name" value="Papain-like_cys_pep_sf"/>
</dbReference>
<comment type="similarity">
    <text evidence="1 2">Belongs to the arylamine N-acetyltransferase family.</text>
</comment>
<accession>A0ABY6CG44</accession>
<evidence type="ECO:0000256" key="1">
    <source>
        <dbReference type="ARBA" id="ARBA00006547"/>
    </source>
</evidence>
<evidence type="ECO:0000313" key="3">
    <source>
        <dbReference type="EMBL" id="UXN71209.1"/>
    </source>
</evidence>
<protein>
    <submittedName>
        <fullName evidence="3">Arylamine N-acetyltransferase</fullName>
    </submittedName>
</protein>
<dbReference type="PRINTS" id="PR01543">
    <property type="entry name" value="ANATRNSFRASE"/>
</dbReference>
<dbReference type="Gene3D" id="3.30.2140.10">
    <property type="entry name" value="Arylamine N-acetyltransferase"/>
    <property type="match status" value="1"/>
</dbReference>
<dbReference type="RefSeq" id="WP_262170645.1">
    <property type="nucleotide sequence ID" value="NZ_CP104965.1"/>
</dbReference>
<organism evidence="3 4">
    <name type="scientific">Devosia neptuniae</name>
    <dbReference type="NCBI Taxonomy" id="191302"/>
    <lineage>
        <taxon>Bacteria</taxon>
        <taxon>Pseudomonadati</taxon>
        <taxon>Pseudomonadota</taxon>
        <taxon>Alphaproteobacteria</taxon>
        <taxon>Hyphomicrobiales</taxon>
        <taxon>Devosiaceae</taxon>
        <taxon>Devosia</taxon>
    </lineage>
</organism>
<gene>
    <name evidence="3" type="ORF">N8A98_08535</name>
</gene>
<evidence type="ECO:0000256" key="2">
    <source>
        <dbReference type="RuleBase" id="RU003452"/>
    </source>
</evidence>
<dbReference type="Gene3D" id="2.40.128.150">
    <property type="entry name" value="Cysteine proteinases"/>
    <property type="match status" value="1"/>
</dbReference>
<dbReference type="EMBL" id="CP104965">
    <property type="protein sequence ID" value="UXN71209.1"/>
    <property type="molecule type" value="Genomic_DNA"/>
</dbReference>
<dbReference type="Proteomes" id="UP001061862">
    <property type="component" value="Chromosome"/>
</dbReference>
<sequence length="278" mass="30751">MSQKVNLNAYFERIGFAGSIAPSLATLELLHALHPAAIPFENLSPLLGLPVALDQQSLEKKLLGEKRGGYCFEHNMLLKRMLAELDYPVRGLAAKVLWNDPEAIKERPDHMLVAVDINAATYIADVGFGGLTLTAPLRLRADVEQQTPHETYRLTGGDPEWRLEVKLGDEWRVLYSFTTQERADADYEPLNAVLAGDPASPFTRQLRVALSPKGQRISLLNNRLTIEPLEGEPEQRLLTSVVEMREVLSDIFGIALPVADLLDPRLEVILADAGVAEV</sequence>
<proteinExistence type="inferred from homology"/>
<dbReference type="PANTHER" id="PTHR11786">
    <property type="entry name" value="N-HYDROXYARYLAMINE O-ACETYLTRANSFERASE"/>
    <property type="match status" value="1"/>
</dbReference>
<dbReference type="InterPro" id="IPR001447">
    <property type="entry name" value="Arylamine_N-AcTrfase"/>
</dbReference>
<dbReference type="PANTHER" id="PTHR11786:SF0">
    <property type="entry name" value="ARYLAMINE N-ACETYLTRANSFERASE 4-RELATED"/>
    <property type="match status" value="1"/>
</dbReference>
<evidence type="ECO:0000313" key="4">
    <source>
        <dbReference type="Proteomes" id="UP001061862"/>
    </source>
</evidence>
<reference evidence="3 4" key="1">
    <citation type="submission" date="2022-09" db="EMBL/GenBank/DDBJ databases">
        <title>Interaction between co-microsymbionts with complementary sets of symbiotic genes in legume-rhizobium systems.</title>
        <authorList>
            <person name="Safronova V."/>
            <person name="Sazanova A."/>
            <person name="Afonin A."/>
            <person name="Chirak E."/>
        </authorList>
    </citation>
    <scope>NUCLEOTIDE SEQUENCE [LARGE SCALE GENOMIC DNA]</scope>
    <source>
        <strain evidence="3 4">A18/4-1</strain>
    </source>
</reference>
<keyword evidence="4" id="KW-1185">Reference proteome</keyword>